<dbReference type="STRING" id="104663.SAMN04488121_101527"/>
<dbReference type="PANTHER" id="PTHR30273:SF2">
    <property type="entry name" value="PROTEIN FECR"/>
    <property type="match status" value="1"/>
</dbReference>
<proteinExistence type="predicted"/>
<dbReference type="AlphaFoldDB" id="A0A1G7HMB0"/>
<dbReference type="InterPro" id="IPR006860">
    <property type="entry name" value="FecR"/>
</dbReference>
<name>A0A1G7HMB0_CHIFI</name>
<dbReference type="PIRSF" id="PIRSF018266">
    <property type="entry name" value="FecR"/>
    <property type="match status" value="1"/>
</dbReference>
<organism evidence="3 4">
    <name type="scientific">Chitinophaga filiformis</name>
    <name type="common">Myxococcus filiformis</name>
    <name type="synonym">Flexibacter filiformis</name>
    <dbReference type="NCBI Taxonomy" id="104663"/>
    <lineage>
        <taxon>Bacteria</taxon>
        <taxon>Pseudomonadati</taxon>
        <taxon>Bacteroidota</taxon>
        <taxon>Chitinophagia</taxon>
        <taxon>Chitinophagales</taxon>
        <taxon>Chitinophagaceae</taxon>
        <taxon>Chitinophaga</taxon>
    </lineage>
</organism>
<dbReference type="EMBL" id="FNBN01000001">
    <property type="protein sequence ID" value="SDF01531.1"/>
    <property type="molecule type" value="Genomic_DNA"/>
</dbReference>
<keyword evidence="1" id="KW-0812">Transmembrane</keyword>
<dbReference type="GO" id="GO:0016989">
    <property type="term" value="F:sigma factor antagonist activity"/>
    <property type="evidence" value="ECO:0007669"/>
    <property type="project" value="TreeGrafter"/>
</dbReference>
<feature type="transmembrane region" description="Helical" evidence="1">
    <location>
        <begin position="81"/>
        <end position="101"/>
    </location>
</feature>
<dbReference type="Pfam" id="PF04773">
    <property type="entry name" value="FecR"/>
    <property type="match status" value="1"/>
</dbReference>
<accession>A0A1G7HMB0</accession>
<evidence type="ECO:0000313" key="4">
    <source>
        <dbReference type="Proteomes" id="UP000199045"/>
    </source>
</evidence>
<reference evidence="3 4" key="1">
    <citation type="submission" date="2016-10" db="EMBL/GenBank/DDBJ databases">
        <authorList>
            <person name="de Groot N.N."/>
        </authorList>
    </citation>
    <scope>NUCLEOTIDE SEQUENCE [LARGE SCALE GENOMIC DNA]</scope>
    <source>
        <strain evidence="3 4">DSM 527</strain>
    </source>
</reference>
<evidence type="ECO:0000256" key="1">
    <source>
        <dbReference type="SAM" id="Phobius"/>
    </source>
</evidence>
<keyword evidence="1" id="KW-0472">Membrane</keyword>
<dbReference type="PANTHER" id="PTHR30273">
    <property type="entry name" value="PERIPLASMIC SIGNAL SENSOR AND SIGMA FACTOR ACTIVATOR FECR-RELATED"/>
    <property type="match status" value="1"/>
</dbReference>
<dbReference type="InterPro" id="IPR012373">
    <property type="entry name" value="Ferrdict_sens_TM"/>
</dbReference>
<evidence type="ECO:0000313" key="3">
    <source>
        <dbReference type="EMBL" id="SDF01531.1"/>
    </source>
</evidence>
<dbReference type="Proteomes" id="UP000199045">
    <property type="component" value="Unassembled WGS sequence"/>
</dbReference>
<dbReference type="Gene3D" id="2.60.120.1440">
    <property type="match status" value="1"/>
</dbReference>
<keyword evidence="1" id="KW-1133">Transmembrane helix</keyword>
<protein>
    <submittedName>
        <fullName evidence="3">FecR protein</fullName>
    </submittedName>
</protein>
<gene>
    <name evidence="3" type="ORF">SAMN04488121_101527</name>
</gene>
<feature type="domain" description="FecR protein" evidence="2">
    <location>
        <begin position="169"/>
        <end position="263"/>
    </location>
</feature>
<dbReference type="OrthoDB" id="636724at2"/>
<dbReference type="RefSeq" id="WP_089828671.1">
    <property type="nucleotide sequence ID" value="NZ_FNBN01000001.1"/>
</dbReference>
<evidence type="ECO:0000259" key="2">
    <source>
        <dbReference type="Pfam" id="PF04773"/>
    </source>
</evidence>
<sequence length="385" mass="43455">MDKEQITQLVIDELVGNITPEDAAVLRQILQDNPAAVIHRANVIKLLTEGDMKGVREEEVSIERSLTKLKKQQIKRKIRSLRSPGATILLFLLTTLGAFLYKYRQQANESKDTMVLEAAMYKYPLLLFADGSFIRLDTISGNRIPHLSSDKQHRRFSISGPINGFPEARFVTPRGETYQLILPEKSSVYVDGKTSVTFRLDPKISLREIAISGQAFITVAPDPTRPFIVELPQKSRVRVLGTSFNINTEEQGSIQAALKTGKIQVENEAGSITMEPDSVASWRKGTAISKAKFNPDIIFSWQRGKYICTEATLRNLARVMERCFPYQVKVDVPQAQDQIDLVKRTMLRGSLITHFLNSTVLIESDRFKYSFDKDSILHITLNDVP</sequence>